<dbReference type="RefSeq" id="WP_397612504.1">
    <property type="nucleotide sequence ID" value="NZ_JBIRRB010000002.1"/>
</dbReference>
<comment type="caution">
    <text evidence="3">The sequence shown here is derived from an EMBL/GenBank/DDBJ whole genome shotgun (WGS) entry which is preliminary data.</text>
</comment>
<feature type="compositionally biased region" description="Polar residues" evidence="1">
    <location>
        <begin position="150"/>
        <end position="163"/>
    </location>
</feature>
<dbReference type="Proteomes" id="UP001611162">
    <property type="component" value="Unassembled WGS sequence"/>
</dbReference>
<gene>
    <name evidence="3" type="ORF">ACH4TF_08615</name>
</gene>
<sequence>MTHTAASRVLICGSRRWPWPDTVTTLLDRAAARYGDDLVIIEGASTGAARAAHRWCLDQDLPDWRHRCHPLIRAGRRTRRHWSEVERNQRMLQDEGPRLVIAFHDRFTPDEGSTAQLCQRALTAGIPVWLVPTADPDRGMWLSPDHVAHQHNSSTRCRQTTPLSGPARTASESESGPASLPPPP</sequence>
<dbReference type="Pfam" id="PF10686">
    <property type="entry name" value="YAcAr"/>
    <property type="match status" value="1"/>
</dbReference>
<reference evidence="3 4" key="1">
    <citation type="submission" date="2024-10" db="EMBL/GenBank/DDBJ databases">
        <title>The Natural Products Discovery Center: Release of the First 8490 Sequenced Strains for Exploring Actinobacteria Biosynthetic Diversity.</title>
        <authorList>
            <person name="Kalkreuter E."/>
            <person name="Kautsar S.A."/>
            <person name="Yang D."/>
            <person name="Bader C.D."/>
            <person name="Teijaro C.N."/>
            <person name="Fluegel L."/>
            <person name="Davis C.M."/>
            <person name="Simpson J.R."/>
            <person name="Lauterbach L."/>
            <person name="Steele A.D."/>
            <person name="Gui C."/>
            <person name="Meng S."/>
            <person name="Li G."/>
            <person name="Viehrig K."/>
            <person name="Ye F."/>
            <person name="Su P."/>
            <person name="Kiefer A.F."/>
            <person name="Nichols A."/>
            <person name="Cepeda A.J."/>
            <person name="Yan W."/>
            <person name="Fan B."/>
            <person name="Jiang Y."/>
            <person name="Adhikari A."/>
            <person name="Zheng C.-J."/>
            <person name="Schuster L."/>
            <person name="Cowan T.M."/>
            <person name="Smanski M.J."/>
            <person name="Chevrette M.G."/>
            <person name="De Carvalho L.P.S."/>
            <person name="Shen B."/>
        </authorList>
    </citation>
    <scope>NUCLEOTIDE SEQUENCE [LARGE SCALE GENOMIC DNA]</scope>
    <source>
        <strain evidence="3 4">NPDC020979</strain>
    </source>
</reference>
<dbReference type="InterPro" id="IPR019627">
    <property type="entry name" value="YAcAr"/>
</dbReference>
<feature type="domain" description="YspA cpYpsA-related SLOG" evidence="2">
    <location>
        <begin position="8"/>
        <end position="62"/>
    </location>
</feature>
<organism evidence="3 4">
    <name type="scientific">Streptomyces abikoensis</name>
    <dbReference type="NCBI Taxonomy" id="97398"/>
    <lineage>
        <taxon>Bacteria</taxon>
        <taxon>Bacillati</taxon>
        <taxon>Actinomycetota</taxon>
        <taxon>Actinomycetes</taxon>
        <taxon>Kitasatosporales</taxon>
        <taxon>Streptomycetaceae</taxon>
        <taxon>Streptomyces</taxon>
    </lineage>
</organism>
<dbReference type="EMBL" id="JBIRRB010000002">
    <property type="protein sequence ID" value="MFI0910507.1"/>
    <property type="molecule type" value="Genomic_DNA"/>
</dbReference>
<protein>
    <submittedName>
        <fullName evidence="3">SLOG family protein</fullName>
    </submittedName>
</protein>
<evidence type="ECO:0000256" key="1">
    <source>
        <dbReference type="SAM" id="MobiDB-lite"/>
    </source>
</evidence>
<accession>A0ABW7T350</accession>
<proteinExistence type="predicted"/>
<name>A0ABW7T350_9ACTN</name>
<keyword evidence="4" id="KW-1185">Reference proteome</keyword>
<evidence type="ECO:0000259" key="2">
    <source>
        <dbReference type="Pfam" id="PF10686"/>
    </source>
</evidence>
<evidence type="ECO:0000313" key="4">
    <source>
        <dbReference type="Proteomes" id="UP001611162"/>
    </source>
</evidence>
<evidence type="ECO:0000313" key="3">
    <source>
        <dbReference type="EMBL" id="MFI0910507.1"/>
    </source>
</evidence>
<feature type="region of interest" description="Disordered" evidence="1">
    <location>
        <begin position="141"/>
        <end position="184"/>
    </location>
</feature>